<evidence type="ECO:0000313" key="3">
    <source>
        <dbReference type="Proteomes" id="UP000007014"/>
    </source>
</evidence>
<name>M1VEK7_CYAM1</name>
<gene>
    <name evidence="2" type="ORF">CYME_CMN230C</name>
</gene>
<evidence type="ECO:0000313" key="2">
    <source>
        <dbReference type="EMBL" id="BAM81322.1"/>
    </source>
</evidence>
<feature type="domain" description="Glycosyl transferase family 25" evidence="1">
    <location>
        <begin position="68"/>
        <end position="225"/>
    </location>
</feature>
<dbReference type="InterPro" id="IPR002654">
    <property type="entry name" value="Glyco_trans_25"/>
</dbReference>
<dbReference type="OMA" id="IAWAMSI"/>
<accession>M1VEK7</accession>
<reference evidence="2 3" key="1">
    <citation type="journal article" date="2004" name="Nature">
        <title>Genome sequence of the ultrasmall unicellular red alga Cyanidioschyzon merolae 10D.</title>
        <authorList>
            <person name="Matsuzaki M."/>
            <person name="Misumi O."/>
            <person name="Shin-i T."/>
            <person name="Maruyama S."/>
            <person name="Takahara M."/>
            <person name="Miyagishima S."/>
            <person name="Mori T."/>
            <person name="Nishida K."/>
            <person name="Yagisawa F."/>
            <person name="Nishida K."/>
            <person name="Yoshida Y."/>
            <person name="Nishimura Y."/>
            <person name="Nakao S."/>
            <person name="Kobayashi T."/>
            <person name="Momoyama Y."/>
            <person name="Higashiyama T."/>
            <person name="Minoda A."/>
            <person name="Sano M."/>
            <person name="Nomoto H."/>
            <person name="Oishi K."/>
            <person name="Hayashi H."/>
            <person name="Ohta F."/>
            <person name="Nishizaka S."/>
            <person name="Haga S."/>
            <person name="Miura S."/>
            <person name="Morishita T."/>
            <person name="Kabeya Y."/>
            <person name="Terasawa K."/>
            <person name="Suzuki Y."/>
            <person name="Ishii Y."/>
            <person name="Asakawa S."/>
            <person name="Takano H."/>
            <person name="Ohta N."/>
            <person name="Kuroiwa H."/>
            <person name="Tanaka K."/>
            <person name="Shimizu N."/>
            <person name="Sugano S."/>
            <person name="Sato N."/>
            <person name="Nozaki H."/>
            <person name="Ogasawara N."/>
            <person name="Kohara Y."/>
            <person name="Kuroiwa T."/>
        </authorList>
    </citation>
    <scope>NUCLEOTIDE SEQUENCE [LARGE SCALE GENOMIC DNA]</scope>
    <source>
        <strain evidence="2 3">10D</strain>
    </source>
</reference>
<reference evidence="2 3" key="2">
    <citation type="journal article" date="2007" name="BMC Biol.">
        <title>A 100%-complete sequence reveals unusually simple genomic features in the hot-spring red alga Cyanidioschyzon merolae.</title>
        <authorList>
            <person name="Nozaki H."/>
            <person name="Takano H."/>
            <person name="Misumi O."/>
            <person name="Terasawa K."/>
            <person name="Matsuzaki M."/>
            <person name="Maruyama S."/>
            <person name="Nishida K."/>
            <person name="Yagisawa F."/>
            <person name="Yoshida Y."/>
            <person name="Fujiwara T."/>
            <person name="Takio S."/>
            <person name="Tamura K."/>
            <person name="Chung S.J."/>
            <person name="Nakamura S."/>
            <person name="Kuroiwa H."/>
            <person name="Tanaka K."/>
            <person name="Sato N."/>
            <person name="Kuroiwa T."/>
        </authorList>
    </citation>
    <scope>NUCLEOTIDE SEQUENCE [LARGE SCALE GENOMIC DNA]</scope>
    <source>
        <strain evidence="2 3">10D</strain>
    </source>
</reference>
<evidence type="ECO:0000259" key="1">
    <source>
        <dbReference type="Pfam" id="PF01755"/>
    </source>
</evidence>
<dbReference type="AlphaFoldDB" id="M1VEK7"/>
<dbReference type="Gramene" id="CMN230CT">
    <property type="protein sequence ID" value="CMN230CT"/>
    <property type="gene ID" value="CMN230C"/>
</dbReference>
<dbReference type="EMBL" id="AP006496">
    <property type="protein sequence ID" value="BAM81322.1"/>
    <property type="molecule type" value="Genomic_DNA"/>
</dbReference>
<dbReference type="HOGENOM" id="CLU_904172_0_0_1"/>
<dbReference type="RefSeq" id="XP_005537358.1">
    <property type="nucleotide sequence ID" value="XM_005537301.1"/>
</dbReference>
<proteinExistence type="predicted"/>
<dbReference type="KEGG" id="cme:CYME_CMN230C"/>
<protein>
    <recommendedName>
        <fullName evidence="1">Glycosyl transferase family 25 domain-containing protein</fullName>
    </recommendedName>
</protein>
<keyword evidence="3" id="KW-1185">Reference proteome</keyword>
<sequence>MRRAFHERLRRSRVLSLVVLVLFAASALSLRLRFKRLSPAGWKAEIHDLQKCPEGGLCRLRIYAIAVKNRRKTIERALQRIRANYTIIDAVLTDSELVSWYHWHIVPSEQVHLHEQGAGGYVAGPWQTVVACFLSHLKALKTLIDDPDAEAAMILEDDVVFLRDVELLWQRISDAFKLLNDADVVRLSYLDHAKHISPRTQAEFQLNGTWSGAQAYMISKQFAKLAVDTVDHPVRFLRNRFLSITSELVLNADFADTKVTVPVHPRCRVFVLQPPIAIERVDVKSTIGNSPHWQEFAMYGFENYALDI</sequence>
<dbReference type="Pfam" id="PF01755">
    <property type="entry name" value="Glyco_transf_25"/>
    <property type="match status" value="1"/>
</dbReference>
<dbReference type="Proteomes" id="UP000007014">
    <property type="component" value="Chromosome 14"/>
</dbReference>
<organism evidence="2 3">
    <name type="scientific">Cyanidioschyzon merolae (strain NIES-3377 / 10D)</name>
    <name type="common">Unicellular red alga</name>
    <dbReference type="NCBI Taxonomy" id="280699"/>
    <lineage>
        <taxon>Eukaryota</taxon>
        <taxon>Rhodophyta</taxon>
        <taxon>Bangiophyceae</taxon>
        <taxon>Cyanidiales</taxon>
        <taxon>Cyanidiaceae</taxon>
        <taxon>Cyanidioschyzon</taxon>
    </lineage>
</organism>
<dbReference type="GeneID" id="16995460"/>